<evidence type="ECO:0000256" key="1">
    <source>
        <dbReference type="SAM" id="MobiDB-lite"/>
    </source>
</evidence>
<keyword evidence="2" id="KW-0812">Transmembrane</keyword>
<gene>
    <name evidence="4" type="ORF">NBR_LOCUS11485</name>
</gene>
<dbReference type="Proteomes" id="UP000271162">
    <property type="component" value="Unassembled WGS sequence"/>
</dbReference>
<keyword evidence="2" id="KW-1133">Transmembrane helix</keyword>
<accession>A0A0N4Y608</accession>
<protein>
    <submittedName>
        <fullName evidence="6">Acyl_transf_3 domain-containing protein</fullName>
    </submittedName>
</protein>
<feature type="transmembrane region" description="Helical" evidence="2">
    <location>
        <begin position="208"/>
        <end position="228"/>
    </location>
</feature>
<sequence length="514" mass="58527">MGLKTEQGRKGSGKDSGKRHSKRDDLQGIRGAAILYVLVMHLRPSVFRIGFIGVDMFFVLSGFLMTKILCEKDLSPSSIKMFYLRRFKRIIPLYMLIIVATYIYCYFALMYPDRKQVLDDLAWVSTFVSNCQPIFQTLGYWDQISYGFLASRIWQFMCGSIAYELSSAPPRVESGKTYKPLILHEGDDADDDDADDIPETNDADKTSFLVAGFTTIVFAALTAMKFFIVNGFLPAVLCVLACYVLIVCTVQKYAEEPVMPVDHRNISKKEYAIKWNLMESKKVYYPHPCSRDNDTEKYTGNKGEPELRCVAEGNGTANILLIGNSIAYRAYPLIHHILAGRFKKLRLKYTKHIVIDMPYYKFPNTVIGAILAKRLQQGLPPGDDLIVTWDQYMAQTGYHRTRISSINCTKCIINDVAKAFFVDGLFYTYDPKTFLQYMAQTGYHRTRISSINCTKCIINDVAKAFFVDGLFYTYDPKTFLVRLGDGSHLTPVGLEMLRPMYTKILEHLLATLPQ</sequence>
<dbReference type="GO" id="GO:0016747">
    <property type="term" value="F:acyltransferase activity, transferring groups other than amino-acyl groups"/>
    <property type="evidence" value="ECO:0007669"/>
    <property type="project" value="InterPro"/>
</dbReference>
<evidence type="ECO:0000313" key="4">
    <source>
        <dbReference type="EMBL" id="VDL75074.1"/>
    </source>
</evidence>
<dbReference type="WBParaSite" id="NBR_0001148401-mRNA-1">
    <property type="protein sequence ID" value="NBR_0001148401-mRNA-1"/>
    <property type="gene ID" value="NBR_0001148401"/>
</dbReference>
<reference evidence="4 5" key="2">
    <citation type="submission" date="2018-11" db="EMBL/GenBank/DDBJ databases">
        <authorList>
            <consortium name="Pathogen Informatics"/>
        </authorList>
    </citation>
    <scope>NUCLEOTIDE SEQUENCE [LARGE SCALE GENOMIC DNA]</scope>
</reference>
<dbReference type="Pfam" id="PF01757">
    <property type="entry name" value="Acyl_transf_3"/>
    <property type="match status" value="1"/>
</dbReference>
<feature type="transmembrane region" description="Helical" evidence="2">
    <location>
        <begin position="235"/>
        <end position="254"/>
    </location>
</feature>
<dbReference type="PANTHER" id="PTHR23028">
    <property type="entry name" value="ACETYLTRANSFERASE"/>
    <property type="match status" value="1"/>
</dbReference>
<proteinExistence type="predicted"/>
<reference evidence="6" key="1">
    <citation type="submission" date="2017-02" db="UniProtKB">
        <authorList>
            <consortium name="WormBaseParasite"/>
        </authorList>
    </citation>
    <scope>IDENTIFICATION</scope>
</reference>
<dbReference type="STRING" id="27835.A0A0N4Y608"/>
<dbReference type="EMBL" id="UYSL01020536">
    <property type="protein sequence ID" value="VDL75074.1"/>
    <property type="molecule type" value="Genomic_DNA"/>
</dbReference>
<feature type="domain" description="Acyltransferase 3" evidence="3">
    <location>
        <begin position="25"/>
        <end position="128"/>
    </location>
</feature>
<dbReference type="OMA" id="CIINDVA"/>
<keyword evidence="2" id="KW-0472">Membrane</keyword>
<keyword evidence="5" id="KW-1185">Reference proteome</keyword>
<feature type="transmembrane region" description="Helical" evidence="2">
    <location>
        <begin position="91"/>
        <end position="111"/>
    </location>
</feature>
<evidence type="ECO:0000256" key="2">
    <source>
        <dbReference type="SAM" id="Phobius"/>
    </source>
</evidence>
<dbReference type="InterPro" id="IPR050879">
    <property type="entry name" value="Acyltransferase_3"/>
</dbReference>
<feature type="transmembrane region" description="Helical" evidence="2">
    <location>
        <begin position="49"/>
        <end position="70"/>
    </location>
</feature>
<dbReference type="AlphaFoldDB" id="A0A0N4Y608"/>
<organism evidence="6">
    <name type="scientific">Nippostrongylus brasiliensis</name>
    <name type="common">Rat hookworm</name>
    <dbReference type="NCBI Taxonomy" id="27835"/>
    <lineage>
        <taxon>Eukaryota</taxon>
        <taxon>Metazoa</taxon>
        <taxon>Ecdysozoa</taxon>
        <taxon>Nematoda</taxon>
        <taxon>Chromadorea</taxon>
        <taxon>Rhabditida</taxon>
        <taxon>Rhabditina</taxon>
        <taxon>Rhabditomorpha</taxon>
        <taxon>Strongyloidea</taxon>
        <taxon>Heligmosomidae</taxon>
        <taxon>Nippostrongylus</taxon>
    </lineage>
</organism>
<evidence type="ECO:0000259" key="3">
    <source>
        <dbReference type="Pfam" id="PF01757"/>
    </source>
</evidence>
<name>A0A0N4Y608_NIPBR</name>
<evidence type="ECO:0000313" key="6">
    <source>
        <dbReference type="WBParaSite" id="NBR_0001148401-mRNA-1"/>
    </source>
</evidence>
<dbReference type="GO" id="GO:0000271">
    <property type="term" value="P:polysaccharide biosynthetic process"/>
    <property type="evidence" value="ECO:0007669"/>
    <property type="project" value="TreeGrafter"/>
</dbReference>
<feature type="transmembrane region" description="Helical" evidence="2">
    <location>
        <begin position="26"/>
        <end position="43"/>
    </location>
</feature>
<dbReference type="GO" id="GO:0016020">
    <property type="term" value="C:membrane"/>
    <property type="evidence" value="ECO:0007669"/>
    <property type="project" value="TreeGrafter"/>
</dbReference>
<dbReference type="PANTHER" id="PTHR23028:SF53">
    <property type="entry name" value="ACYL_TRANSF_3 DOMAIN-CONTAINING PROTEIN"/>
    <property type="match status" value="1"/>
</dbReference>
<dbReference type="InterPro" id="IPR002656">
    <property type="entry name" value="Acyl_transf_3_dom"/>
</dbReference>
<evidence type="ECO:0000313" key="5">
    <source>
        <dbReference type="Proteomes" id="UP000271162"/>
    </source>
</evidence>
<feature type="region of interest" description="Disordered" evidence="1">
    <location>
        <begin position="1"/>
        <end position="23"/>
    </location>
</feature>